<dbReference type="OrthoDB" id="4138121at2759"/>
<reference evidence="1 2" key="1">
    <citation type="journal article" date="2016" name="Proc. Natl. Acad. Sci. U.S.A.">
        <title>Comparative genomics of biotechnologically important yeasts.</title>
        <authorList>
            <person name="Riley R."/>
            <person name="Haridas S."/>
            <person name="Wolfe K.H."/>
            <person name="Lopes M.R."/>
            <person name="Hittinger C.T."/>
            <person name="Goeker M."/>
            <person name="Salamov A.A."/>
            <person name="Wisecaver J.H."/>
            <person name="Long T.M."/>
            <person name="Calvey C.H."/>
            <person name="Aerts A.L."/>
            <person name="Barry K.W."/>
            <person name="Choi C."/>
            <person name="Clum A."/>
            <person name="Coughlan A.Y."/>
            <person name="Deshpande S."/>
            <person name="Douglass A.P."/>
            <person name="Hanson S.J."/>
            <person name="Klenk H.-P."/>
            <person name="LaButti K.M."/>
            <person name="Lapidus A."/>
            <person name="Lindquist E.A."/>
            <person name="Lipzen A.M."/>
            <person name="Meier-Kolthoff J.P."/>
            <person name="Ohm R.A."/>
            <person name="Otillar R.P."/>
            <person name="Pangilinan J.L."/>
            <person name="Peng Y."/>
            <person name="Rokas A."/>
            <person name="Rosa C.A."/>
            <person name="Scheuner C."/>
            <person name="Sibirny A.A."/>
            <person name="Slot J.C."/>
            <person name="Stielow J.B."/>
            <person name="Sun H."/>
            <person name="Kurtzman C.P."/>
            <person name="Blackwell M."/>
            <person name="Grigoriev I.V."/>
            <person name="Jeffries T.W."/>
        </authorList>
    </citation>
    <scope>NUCLEOTIDE SEQUENCE [LARGE SCALE GENOMIC DNA]</scope>
    <source>
        <strain evidence="2">ATCC 58044 / CBS 1984 / NCYC 433 / NRRL Y-366-8</strain>
    </source>
</reference>
<protein>
    <submittedName>
        <fullName evidence="1">Uncharacterized protein</fullName>
    </submittedName>
</protein>
<dbReference type="GeneID" id="30198640"/>
<accession>A0A1E3P970</accession>
<gene>
    <name evidence="1" type="ORF">WICANDRAFT_27625</name>
</gene>
<dbReference type="EMBL" id="KV454208">
    <property type="protein sequence ID" value="ODQ61959.1"/>
    <property type="molecule type" value="Genomic_DNA"/>
</dbReference>
<dbReference type="Pfam" id="PF10906">
    <property type="entry name" value="Mrx7"/>
    <property type="match status" value="1"/>
</dbReference>
<organism evidence="1 2">
    <name type="scientific">Wickerhamomyces anomalus (strain ATCC 58044 / CBS 1984 / NCYC 433 / NRRL Y-366-8)</name>
    <name type="common">Yeast</name>
    <name type="synonym">Hansenula anomala</name>
    <dbReference type="NCBI Taxonomy" id="683960"/>
    <lineage>
        <taxon>Eukaryota</taxon>
        <taxon>Fungi</taxon>
        <taxon>Dikarya</taxon>
        <taxon>Ascomycota</taxon>
        <taxon>Saccharomycotina</taxon>
        <taxon>Saccharomycetes</taxon>
        <taxon>Phaffomycetales</taxon>
        <taxon>Wickerhamomycetaceae</taxon>
        <taxon>Wickerhamomyces</taxon>
    </lineage>
</organism>
<dbReference type="RefSeq" id="XP_019041166.1">
    <property type="nucleotide sequence ID" value="XM_019181394.1"/>
</dbReference>
<sequence>MKSPRNLEEFLYLKLMNSPAFHRFVRNIYFKVNGIQPPTRPLHEQHAADHLFQPTSAQKFKAYRLLFYDEWRATFGFPRKH</sequence>
<dbReference type="InterPro" id="IPR020301">
    <property type="entry name" value="Mrx7"/>
</dbReference>
<dbReference type="AlphaFoldDB" id="A0A1E3P970"/>
<name>A0A1E3P970_WICAA</name>
<keyword evidence="2" id="KW-1185">Reference proteome</keyword>
<dbReference type="Proteomes" id="UP000094112">
    <property type="component" value="Unassembled WGS sequence"/>
</dbReference>
<evidence type="ECO:0000313" key="1">
    <source>
        <dbReference type="EMBL" id="ODQ61959.1"/>
    </source>
</evidence>
<evidence type="ECO:0000313" key="2">
    <source>
        <dbReference type="Proteomes" id="UP000094112"/>
    </source>
</evidence>
<proteinExistence type="predicted"/>